<dbReference type="Pfam" id="PF13609">
    <property type="entry name" value="Porin_4"/>
    <property type="match status" value="1"/>
</dbReference>
<evidence type="ECO:0000256" key="2">
    <source>
        <dbReference type="SAM" id="SignalP"/>
    </source>
</evidence>
<dbReference type="SUPFAM" id="SSF56935">
    <property type="entry name" value="Porins"/>
    <property type="match status" value="1"/>
</dbReference>
<dbReference type="AlphaFoldDB" id="A0A1L3GRV1"/>
<dbReference type="RefSeq" id="WP_083553111.1">
    <property type="nucleotide sequence ID" value="NZ_CP015519.1"/>
</dbReference>
<keyword evidence="1" id="KW-0175">Coiled coil</keyword>
<keyword evidence="2" id="KW-0732">Signal</keyword>
<name>A0A1L3GRV1_9BACT</name>
<proteinExistence type="predicted"/>
<organism evidence="4 5">
    <name type="scientific">Syntrophotalea acetylenivorans</name>
    <dbReference type="NCBI Taxonomy" id="1842532"/>
    <lineage>
        <taxon>Bacteria</taxon>
        <taxon>Pseudomonadati</taxon>
        <taxon>Thermodesulfobacteriota</taxon>
        <taxon>Desulfuromonadia</taxon>
        <taxon>Desulfuromonadales</taxon>
        <taxon>Syntrophotaleaceae</taxon>
        <taxon>Syntrophotalea</taxon>
    </lineage>
</organism>
<accession>A0A1L3GRV1</accession>
<reference evidence="4 5" key="1">
    <citation type="journal article" date="2017" name="Genome Announc.">
        <title>Complete Genome Sequences of Two Acetylene-Fermenting Pelobacter acetylenicus Strains.</title>
        <authorList>
            <person name="Sutton J.M."/>
            <person name="Baesman S.M."/>
            <person name="Fierst J.L."/>
            <person name="Poret-Peterson A.T."/>
            <person name="Oremland R.S."/>
            <person name="Dunlap D.S."/>
            <person name="Akob D.M."/>
        </authorList>
    </citation>
    <scope>NUCLEOTIDE SEQUENCE [LARGE SCALE GENOMIC DNA]</scope>
    <source>
        <strain evidence="4 5">SFB93</strain>
    </source>
</reference>
<evidence type="ECO:0000313" key="5">
    <source>
        <dbReference type="Proteomes" id="UP000182517"/>
    </source>
</evidence>
<dbReference type="InterPro" id="IPR023614">
    <property type="entry name" value="Porin_dom_sf"/>
</dbReference>
<evidence type="ECO:0000256" key="1">
    <source>
        <dbReference type="SAM" id="Coils"/>
    </source>
</evidence>
<evidence type="ECO:0000313" key="4">
    <source>
        <dbReference type="EMBL" id="APG28653.1"/>
    </source>
</evidence>
<dbReference type="KEGG" id="pef:A7E78_12915"/>
<feature type="signal peptide" evidence="2">
    <location>
        <begin position="1"/>
        <end position="27"/>
    </location>
</feature>
<dbReference type="InterPro" id="IPR033900">
    <property type="entry name" value="Gram_neg_porin_domain"/>
</dbReference>
<dbReference type="Proteomes" id="UP000182517">
    <property type="component" value="Chromosome"/>
</dbReference>
<gene>
    <name evidence="4" type="ORF">A7E78_12915</name>
</gene>
<dbReference type="STRING" id="1842532.A7E78_12915"/>
<dbReference type="Gene3D" id="2.40.160.10">
    <property type="entry name" value="Porin"/>
    <property type="match status" value="1"/>
</dbReference>
<dbReference type="EMBL" id="CP015519">
    <property type="protein sequence ID" value="APG28653.1"/>
    <property type="molecule type" value="Genomic_DNA"/>
</dbReference>
<feature type="chain" id="PRO_5012611459" description="Porin domain-containing protein" evidence="2">
    <location>
        <begin position="28"/>
        <end position="380"/>
    </location>
</feature>
<sequence length="380" mass="40966">MLIHLTRTLKLIALVAVLALTAGPALAASQSEIEDLKQRIEALEAEKVLADSAEKKDSLSLSGLAEKVSLSGLIEVEAGYFNTDPEAGSSEDESDLTLATVELGIDADFVKHVSGHLLLLWEEDEESDHLIVDEGYIRLDGEDVLPLYLQAGKMYVPFGNFDSMFISDPLTLELGETRESAAVVGYANDMFDLSFGAFNGDIDETGKDDHINSFVASAVYTLPENAVAGLALTGGVSWISNIADSDVLGEEVVGSELDDKVNGIAAFVTATLNERWTLIAEYLGALDKFEAGELTFDGGDEFEPKTWNVELGYAVTEALEVAVRYEGGDDLGDLLPDSQYGIAASYGLFESTTLAVEYLHGEFENDDEQDVVTAQLAFEF</sequence>
<feature type="domain" description="Porin" evidence="3">
    <location>
        <begin position="15"/>
        <end position="365"/>
    </location>
</feature>
<evidence type="ECO:0000259" key="3">
    <source>
        <dbReference type="Pfam" id="PF13609"/>
    </source>
</evidence>
<feature type="coiled-coil region" evidence="1">
    <location>
        <begin position="26"/>
        <end position="53"/>
    </location>
</feature>
<protein>
    <recommendedName>
        <fullName evidence="3">Porin domain-containing protein</fullName>
    </recommendedName>
</protein>
<keyword evidence="5" id="KW-1185">Reference proteome</keyword>
<dbReference type="OrthoDB" id="5417572at2"/>
<dbReference type="NCBIfam" id="NF033652">
    <property type="entry name" value="LbtU_sider_porin"/>
    <property type="match status" value="1"/>
</dbReference>